<dbReference type="OrthoDB" id="200313at2"/>
<evidence type="ECO:0000256" key="1">
    <source>
        <dbReference type="SAM" id="MobiDB-lite"/>
    </source>
</evidence>
<evidence type="ECO:0000313" key="2">
    <source>
        <dbReference type="EMBL" id="AOO80102.1"/>
    </source>
</evidence>
<dbReference type="RefSeq" id="WP_069689323.1">
    <property type="nucleotide sequence ID" value="NZ_CP017147.1"/>
</dbReference>
<accession>A0A1D7TYB3</accession>
<dbReference type="EMBL" id="CP017147">
    <property type="protein sequence ID" value="AOO80102.1"/>
    <property type="molecule type" value="Genomic_DNA"/>
</dbReference>
<name>A0A1D7TYB3_9HYPH</name>
<feature type="region of interest" description="Disordered" evidence="1">
    <location>
        <begin position="1"/>
        <end position="100"/>
    </location>
</feature>
<dbReference type="STRING" id="1526658.BHK69_06085"/>
<keyword evidence="3" id="KW-1185">Reference proteome</keyword>
<sequence>MPRGDKSAYTDKQKRKAEHIEEGYEERGVPHDEAQARAWATVNKESGGGNKSGSGRGVPDTKVSAKRGGTIGGQASASRPAAERSAAAKKAAETRRKKAS</sequence>
<protein>
    <submittedName>
        <fullName evidence="2">Plasmid stabilization protein</fullName>
    </submittedName>
</protein>
<dbReference type="Proteomes" id="UP000094969">
    <property type="component" value="Chromosome"/>
</dbReference>
<feature type="compositionally biased region" description="Low complexity" evidence="1">
    <location>
        <begin position="75"/>
        <end position="89"/>
    </location>
</feature>
<proteinExistence type="predicted"/>
<evidence type="ECO:0000313" key="3">
    <source>
        <dbReference type="Proteomes" id="UP000094969"/>
    </source>
</evidence>
<dbReference type="KEGG" id="bvv:BHK69_06085"/>
<gene>
    <name evidence="2" type="ORF">BHK69_06085</name>
</gene>
<reference evidence="2 3" key="1">
    <citation type="journal article" date="2015" name="Antonie Van Leeuwenhoek">
        <title>Bosea vaviloviae sp. nov., a new species of slow-growing rhizobia isolated from nodules of the relict species Vavilovia formosa (Stev.) Fed.</title>
        <authorList>
            <person name="Safronova V.I."/>
            <person name="Kuznetsova I.G."/>
            <person name="Sazanova A.L."/>
            <person name="Kimeklis A.K."/>
            <person name="Belimov A.A."/>
            <person name="Andronov E.E."/>
            <person name="Pinaev A.G."/>
            <person name="Chizhevskaya E.P."/>
            <person name="Pukhaev A.R."/>
            <person name="Popov K.P."/>
            <person name="Willems A."/>
            <person name="Tikhonovich I.A."/>
        </authorList>
    </citation>
    <scope>NUCLEOTIDE SEQUENCE [LARGE SCALE GENOMIC DNA]</scope>
    <source>
        <strain evidence="2 3">Vaf18</strain>
    </source>
</reference>
<organism evidence="2 3">
    <name type="scientific">Bosea vaviloviae</name>
    <dbReference type="NCBI Taxonomy" id="1526658"/>
    <lineage>
        <taxon>Bacteria</taxon>
        <taxon>Pseudomonadati</taxon>
        <taxon>Pseudomonadota</taxon>
        <taxon>Alphaproteobacteria</taxon>
        <taxon>Hyphomicrobiales</taxon>
        <taxon>Boseaceae</taxon>
        <taxon>Bosea</taxon>
    </lineage>
</organism>
<dbReference type="AlphaFoldDB" id="A0A1D7TYB3"/>
<feature type="compositionally biased region" description="Basic and acidic residues" evidence="1">
    <location>
        <begin position="1"/>
        <end position="35"/>
    </location>
</feature>
<feature type="compositionally biased region" description="Gly residues" evidence="1">
    <location>
        <begin position="46"/>
        <end position="56"/>
    </location>
</feature>